<evidence type="ECO:0000259" key="1">
    <source>
        <dbReference type="Pfam" id="PF24390"/>
    </source>
</evidence>
<evidence type="ECO:0000313" key="3">
    <source>
        <dbReference type="Proteomes" id="UP000736373"/>
    </source>
</evidence>
<gene>
    <name evidence="2" type="ORF">F6X42_22755</name>
</gene>
<evidence type="ECO:0000313" key="2">
    <source>
        <dbReference type="EMBL" id="MBC8749304.1"/>
    </source>
</evidence>
<proteinExistence type="predicted"/>
<organism evidence="2 3">
    <name type="scientific">Paraburkholderia podalyriae</name>
    <dbReference type="NCBI Taxonomy" id="1938811"/>
    <lineage>
        <taxon>Bacteria</taxon>
        <taxon>Pseudomonadati</taxon>
        <taxon>Pseudomonadota</taxon>
        <taxon>Betaproteobacteria</taxon>
        <taxon>Burkholderiales</taxon>
        <taxon>Burkholderiaceae</taxon>
        <taxon>Paraburkholderia</taxon>
    </lineage>
</organism>
<dbReference type="Proteomes" id="UP000736373">
    <property type="component" value="Unassembled WGS sequence"/>
</dbReference>
<dbReference type="RefSeq" id="WP_187636309.1">
    <property type="nucleotide sequence ID" value="NZ_VZQQ01000019.1"/>
</dbReference>
<dbReference type="EMBL" id="VZQQ01000019">
    <property type="protein sequence ID" value="MBC8749304.1"/>
    <property type="molecule type" value="Genomic_DNA"/>
</dbReference>
<sequence length="321" mass="37284">MTHEELEYHLREMIEQVWDSEIRWPYIRAWLENFTGACLDVDAERRLALFVLGRFMYFSRRMVREMLRSAYRDHFEAPMLQRIRRNSQHSWNFEAIRKLYARELSATRFVGVGNPAESGAHLLYYFRQVNYLPKGLFADLAGAFFPASDANGNISYKARESSVTRYVFFDDLVGSGTQVTKELKPHIDLIRASNPTVELRFLSLFATTKGLVTLSDANFFGEAVSCLFELDESFKAFEEASRYFGSGQDWFSIDDLKRMAKVYGKKIYPNWPLGYKDGQLLLGFSHNTPNNTAPIFWNEGGRAPWNPVFLRYDKRYGRGLV</sequence>
<feature type="domain" description="PRTase-CE" evidence="1">
    <location>
        <begin position="27"/>
        <end position="311"/>
    </location>
</feature>
<keyword evidence="3" id="KW-1185">Reference proteome</keyword>
<dbReference type="Pfam" id="PF24390">
    <property type="entry name" value="PRTase-CE"/>
    <property type="match status" value="1"/>
</dbReference>
<dbReference type="InterPro" id="IPR056920">
    <property type="entry name" value="PRTase-CE"/>
</dbReference>
<accession>A0ABR7PSR3</accession>
<comment type="caution">
    <text evidence="2">The sequence shown here is derived from an EMBL/GenBank/DDBJ whole genome shotgun (WGS) entry which is preliminary data.</text>
</comment>
<protein>
    <recommendedName>
        <fullName evidence="1">PRTase-CE domain-containing protein</fullName>
    </recommendedName>
</protein>
<reference evidence="2 3" key="1">
    <citation type="submission" date="2019-09" db="EMBL/GenBank/DDBJ databases">
        <title>Paraburkholderia podalyriae sp. nov., A South African Podalyria-associated rhizobium.</title>
        <authorList>
            <person name="Mavima L."/>
            <person name="Beukes C.W."/>
            <person name="Palmer M."/>
            <person name="De Meyer S.E."/>
            <person name="James E.K."/>
            <person name="Maluk M."/>
            <person name="Avontuur J.R."/>
            <person name="Chan W.Y."/>
            <person name="Venter S.N."/>
            <person name="Steenkamp E.T."/>
        </authorList>
    </citation>
    <scope>NUCLEOTIDE SEQUENCE [LARGE SCALE GENOMIC DNA]</scope>
    <source>
        <strain evidence="2 3">WC7.3b</strain>
    </source>
</reference>
<name>A0ABR7PSR3_9BURK</name>